<dbReference type="OrthoDB" id="391988at2759"/>
<feature type="transmembrane region" description="Helical" evidence="1">
    <location>
        <begin position="428"/>
        <end position="449"/>
    </location>
</feature>
<reference evidence="2 3" key="1">
    <citation type="journal article" date="2018" name="Evol. Lett.">
        <title>Horizontal gene cluster transfer increased hallucinogenic mushroom diversity.</title>
        <authorList>
            <person name="Reynolds H.T."/>
            <person name="Vijayakumar V."/>
            <person name="Gluck-Thaler E."/>
            <person name="Korotkin H.B."/>
            <person name="Matheny P.B."/>
            <person name="Slot J.C."/>
        </authorList>
    </citation>
    <scope>NUCLEOTIDE SEQUENCE [LARGE SCALE GENOMIC DNA]</scope>
    <source>
        <strain evidence="2 3">2631</strain>
    </source>
</reference>
<evidence type="ECO:0000256" key="1">
    <source>
        <dbReference type="SAM" id="Phobius"/>
    </source>
</evidence>
<sequence>MVLRSFSIFSPLRFRIVVIGKGSDVPIENRVALESLPSSNISSTLLQRRILFNCAYRTSYSDDRAGKADITYSLGFELGIVENWKIVEKFLRERNVASLPLQDRVYAIWYLLKLTDTIDLARAGRLCLETPRTGSRLQETSDENLLKLANTFTTTIYYMRLINRAVNIPAISVFTKQDILVNERFQKAQEVSTPPACQIDLVQLLIGSEIDRISEEIAEGYFDERIKDFRASTQVPCVRVSTDDDYPGSWMTSQGNVCILLKETSGSCGRQLSKSAQIRKFSDPLAKFGRLIVDHCIDQRRLQERVFTSLGGFLERADFFWMDLGMSTAFQGRVLIDCVARIHKDILKIWNFNGPLNIVGKVSTAHFPSDDFGSSDDRLSHYSAIMPLWVPRFAQFMGAAGISVVAIKYLYGKYQITYHTLHMDPSRLLLVVLISGEVVNYNAFISRLFTSVFIR</sequence>
<keyword evidence="3" id="KW-1185">Reference proteome</keyword>
<dbReference type="EMBL" id="NHYD01001913">
    <property type="protein sequence ID" value="PPQ89286.1"/>
    <property type="molecule type" value="Genomic_DNA"/>
</dbReference>
<comment type="caution">
    <text evidence="2">The sequence shown here is derived from an EMBL/GenBank/DDBJ whole genome shotgun (WGS) entry which is preliminary data.</text>
</comment>
<evidence type="ECO:0000313" key="2">
    <source>
        <dbReference type="EMBL" id="PPQ89286.1"/>
    </source>
</evidence>
<proteinExistence type="predicted"/>
<dbReference type="InParanoid" id="A0A409XEU5"/>
<protein>
    <submittedName>
        <fullName evidence="2">Uncharacterized protein</fullName>
    </submittedName>
</protein>
<keyword evidence="1" id="KW-0812">Transmembrane</keyword>
<keyword evidence="1" id="KW-0472">Membrane</keyword>
<gene>
    <name evidence="2" type="ORF">CVT25_000878</name>
</gene>
<name>A0A409XEU5_PSICY</name>
<accession>A0A409XEU5</accession>
<organism evidence="2 3">
    <name type="scientific">Psilocybe cyanescens</name>
    <dbReference type="NCBI Taxonomy" id="93625"/>
    <lineage>
        <taxon>Eukaryota</taxon>
        <taxon>Fungi</taxon>
        <taxon>Dikarya</taxon>
        <taxon>Basidiomycota</taxon>
        <taxon>Agaricomycotina</taxon>
        <taxon>Agaricomycetes</taxon>
        <taxon>Agaricomycetidae</taxon>
        <taxon>Agaricales</taxon>
        <taxon>Agaricineae</taxon>
        <taxon>Strophariaceae</taxon>
        <taxon>Psilocybe</taxon>
    </lineage>
</organism>
<dbReference type="AlphaFoldDB" id="A0A409XEU5"/>
<dbReference type="Proteomes" id="UP000283269">
    <property type="component" value="Unassembled WGS sequence"/>
</dbReference>
<evidence type="ECO:0000313" key="3">
    <source>
        <dbReference type="Proteomes" id="UP000283269"/>
    </source>
</evidence>
<keyword evidence="1" id="KW-1133">Transmembrane helix</keyword>
<feature type="transmembrane region" description="Helical" evidence="1">
    <location>
        <begin position="388"/>
        <end position="407"/>
    </location>
</feature>